<organism evidence="1 2">
    <name type="scientific">Proteus genomosp. 6</name>
    <dbReference type="NCBI Taxonomy" id="1311820"/>
    <lineage>
        <taxon>Bacteria</taxon>
        <taxon>Pseudomonadati</taxon>
        <taxon>Pseudomonadota</taxon>
        <taxon>Gammaproteobacteria</taxon>
        <taxon>Enterobacterales</taxon>
        <taxon>Morganellaceae</taxon>
        <taxon>Proteus</taxon>
    </lineage>
</organism>
<dbReference type="Proteomes" id="UP001436462">
    <property type="component" value="Unassembled WGS sequence"/>
</dbReference>
<name>A0ABV1LDS3_9GAMM</name>
<reference evidence="1 2" key="1">
    <citation type="submission" date="2024-04" db="EMBL/GenBank/DDBJ databases">
        <title>Role of Flies in the Dissemination of Carbapenem-Resistant Enterobacteriaceae (CRE): An Epidemiological and Genomic Study in China.</title>
        <authorList>
            <person name="Kaichao C."/>
            <person name="Zhang R."/>
            <person name="Chen S."/>
        </authorList>
    </citation>
    <scope>NUCLEOTIDE SEQUENCE [LARGE SCALE GENOMIC DNA]</scope>
    <source>
        <strain evidence="2">fly-1011</strain>
    </source>
</reference>
<comment type="caution">
    <text evidence="1">The sequence shown here is derived from an EMBL/GenBank/DDBJ whole genome shotgun (WGS) entry which is preliminary data.</text>
</comment>
<dbReference type="RefSeq" id="WP_158516018.1">
    <property type="nucleotide sequence ID" value="NZ_JBEEVJ010000019.1"/>
</dbReference>
<evidence type="ECO:0000313" key="1">
    <source>
        <dbReference type="EMBL" id="MEQ5349873.1"/>
    </source>
</evidence>
<dbReference type="EMBL" id="JBEEWF010000013">
    <property type="protein sequence ID" value="MEQ5349873.1"/>
    <property type="molecule type" value="Genomic_DNA"/>
</dbReference>
<gene>
    <name evidence="1" type="ORF">ABN253_17005</name>
</gene>
<keyword evidence="2" id="KW-1185">Reference proteome</keyword>
<proteinExistence type="predicted"/>
<sequence>MEISLTDLAISRHGSIANVRGNILYVFIITTLRLFSSGVQYSTSYVLL</sequence>
<protein>
    <submittedName>
        <fullName evidence="1">Uncharacterized protein</fullName>
    </submittedName>
</protein>
<evidence type="ECO:0000313" key="2">
    <source>
        <dbReference type="Proteomes" id="UP001436462"/>
    </source>
</evidence>
<accession>A0ABV1LDS3</accession>